<reference evidence="2" key="1">
    <citation type="submission" date="2019-07" db="EMBL/GenBank/DDBJ databases">
        <authorList>
            <person name="De-Chao Zhang Q."/>
        </authorList>
    </citation>
    <scope>NUCLEOTIDE SEQUENCE</scope>
    <source>
        <strain evidence="2">TP-CH-4</strain>
    </source>
</reference>
<gene>
    <name evidence="2" type="ORF">FK220_002755</name>
</gene>
<name>A0A967E993_9FLAO</name>
<evidence type="ECO:0000256" key="1">
    <source>
        <dbReference type="SAM" id="SignalP"/>
    </source>
</evidence>
<accession>A0A967E993</accession>
<dbReference type="EMBL" id="VIKU02000001">
    <property type="protein sequence ID" value="NHF58246.1"/>
    <property type="molecule type" value="Genomic_DNA"/>
</dbReference>
<evidence type="ECO:0000313" key="2">
    <source>
        <dbReference type="EMBL" id="NHF58246.1"/>
    </source>
</evidence>
<organism evidence="2 3">
    <name type="scientific">Pelagihabitans pacificus</name>
    <dbReference type="NCBI Taxonomy" id="2696054"/>
    <lineage>
        <taxon>Bacteria</taxon>
        <taxon>Pseudomonadati</taxon>
        <taxon>Bacteroidota</taxon>
        <taxon>Flavobacteriia</taxon>
        <taxon>Flavobacteriales</taxon>
        <taxon>Flavobacteriaceae</taxon>
        <taxon>Pelagihabitans</taxon>
    </lineage>
</organism>
<protein>
    <recommendedName>
        <fullName evidence="4">SbsA Ig-like domain-containing protein</fullName>
    </recommendedName>
</protein>
<proteinExistence type="predicted"/>
<evidence type="ECO:0008006" key="4">
    <source>
        <dbReference type="Google" id="ProtNLM"/>
    </source>
</evidence>
<dbReference type="Proteomes" id="UP000707206">
    <property type="component" value="Unassembled WGS sequence"/>
</dbReference>
<sequence>MKIKKLLFTSCLTVLLAFFFHACDEGDAIVDDVTANTERGAILRTVNLISNELPLGQEDANFSVEVEVQDVESGDLVNTIEVYLGFRDNTVEEGGTDLDKDEILITTLDVASFSIGEFGFPRTTYTITVPEMLAALGLDNDDIDGSDQFTIRFELVLDDGRRYSFANNSGTLTGSFFSSPFLYTPAVVCLSELAKEFTYVTSNMQGPFAAGESTTGEDAFVALTGTTYTTASGFFDFGYYCTVYNGGAASDCGDGAAGTLEIQDTCGTLSFLGADQFGDPWEIYDVSVSGDTLTFTWESAYGEIATVALTTKDGSDWELLGF</sequence>
<keyword evidence="1" id="KW-0732">Signal</keyword>
<comment type="caution">
    <text evidence="2">The sequence shown here is derived from an EMBL/GenBank/DDBJ whole genome shotgun (WGS) entry which is preliminary data.</text>
</comment>
<feature type="signal peptide" evidence="1">
    <location>
        <begin position="1"/>
        <end position="22"/>
    </location>
</feature>
<evidence type="ECO:0000313" key="3">
    <source>
        <dbReference type="Proteomes" id="UP000707206"/>
    </source>
</evidence>
<feature type="chain" id="PRO_5037030231" description="SbsA Ig-like domain-containing protein" evidence="1">
    <location>
        <begin position="23"/>
        <end position="322"/>
    </location>
</feature>
<keyword evidence="3" id="KW-1185">Reference proteome</keyword>
<dbReference type="AlphaFoldDB" id="A0A967E993"/>
<dbReference type="RefSeq" id="WP_152572744.1">
    <property type="nucleotide sequence ID" value="NZ_VIKU02000001.1"/>
</dbReference>
<reference evidence="2" key="2">
    <citation type="submission" date="2020-03" db="EMBL/GenBank/DDBJ databases">
        <title>Flavobacteriaceae bacterium strain TP-CH-4, a member of the family Flavobacteriaceae isolated from a deep-sea seamount.</title>
        <authorList>
            <person name="Zhang D.-C."/>
        </authorList>
    </citation>
    <scope>NUCLEOTIDE SEQUENCE</scope>
    <source>
        <strain evidence="2">TP-CH-4</strain>
    </source>
</reference>